<evidence type="ECO:0000313" key="3">
    <source>
        <dbReference type="Proteomes" id="UP000298787"/>
    </source>
</evidence>
<gene>
    <name evidence="2" type="ORF">D9C73_011418</name>
</gene>
<dbReference type="AlphaFoldDB" id="A0A4U5UQJ6"/>
<keyword evidence="3" id="KW-1185">Reference proteome</keyword>
<evidence type="ECO:0000313" key="2">
    <source>
        <dbReference type="EMBL" id="TKS77327.1"/>
    </source>
</evidence>
<organism evidence="2 3">
    <name type="scientific">Collichthys lucidus</name>
    <name type="common">Big head croaker</name>
    <name type="synonym">Sciaena lucida</name>
    <dbReference type="NCBI Taxonomy" id="240159"/>
    <lineage>
        <taxon>Eukaryota</taxon>
        <taxon>Metazoa</taxon>
        <taxon>Chordata</taxon>
        <taxon>Craniata</taxon>
        <taxon>Vertebrata</taxon>
        <taxon>Euteleostomi</taxon>
        <taxon>Actinopterygii</taxon>
        <taxon>Neopterygii</taxon>
        <taxon>Teleostei</taxon>
        <taxon>Neoteleostei</taxon>
        <taxon>Acanthomorphata</taxon>
        <taxon>Eupercaria</taxon>
        <taxon>Sciaenidae</taxon>
        <taxon>Collichthys</taxon>
    </lineage>
</organism>
<feature type="compositionally biased region" description="Polar residues" evidence="1">
    <location>
        <begin position="64"/>
        <end position="76"/>
    </location>
</feature>
<dbReference type="EMBL" id="CM014087">
    <property type="protein sequence ID" value="TKS77327.1"/>
    <property type="molecule type" value="Genomic_DNA"/>
</dbReference>
<protein>
    <submittedName>
        <fullName evidence="2">Uncharacterized protein</fullName>
    </submittedName>
</protein>
<accession>A0A4U5UQJ6</accession>
<evidence type="ECO:0000256" key="1">
    <source>
        <dbReference type="SAM" id="MobiDB-lite"/>
    </source>
</evidence>
<feature type="region of interest" description="Disordered" evidence="1">
    <location>
        <begin position="50"/>
        <end position="76"/>
    </location>
</feature>
<dbReference type="Proteomes" id="UP000298787">
    <property type="component" value="Chromosome 10"/>
</dbReference>
<sequence length="76" mass="8507">MVAYWRQAGLRLITVSVCLPFSMRLTSVSSLQLHPLLRYLRQRGARCAEAAVQDGSTEGRRSPRQSPQTQNSSSIM</sequence>
<name>A0A4U5UQJ6_COLLU</name>
<reference evidence="2 3" key="1">
    <citation type="submission" date="2019-01" db="EMBL/GenBank/DDBJ databases">
        <title>Genome Assembly of Collichthys lucidus.</title>
        <authorList>
            <person name="Cai M."/>
            <person name="Xiao S."/>
        </authorList>
    </citation>
    <scope>NUCLEOTIDE SEQUENCE [LARGE SCALE GENOMIC DNA]</scope>
    <source>
        <strain evidence="2">JT15FE1705JMU</strain>
        <tissue evidence="2">Muscle</tissue>
    </source>
</reference>
<proteinExistence type="predicted"/>